<dbReference type="Pfam" id="PF01494">
    <property type="entry name" value="FAD_binding_3"/>
    <property type="match status" value="1"/>
</dbReference>
<dbReference type="PANTHER" id="PTHR43476">
    <property type="entry name" value="3-(3-HYDROXY-PHENYL)PROPIONATE/3-HYDROXYCINNAMIC ACID HYDROXYLASE"/>
    <property type="match status" value="1"/>
</dbReference>
<feature type="domain" description="FAD-binding" evidence="2">
    <location>
        <begin position="13"/>
        <end position="356"/>
    </location>
</feature>
<protein>
    <submittedName>
        <fullName evidence="3">3-(3-hydroxy-phenyl)propionate hydroxylase</fullName>
        <ecNumber evidence="3">1.14.13.127</ecNumber>
    </submittedName>
</protein>
<dbReference type="Gene3D" id="3.30.70.2450">
    <property type="match status" value="1"/>
</dbReference>
<dbReference type="PANTHER" id="PTHR43476:SF3">
    <property type="entry name" value="FAD-BINDING MONOOXYGENASE"/>
    <property type="match status" value="1"/>
</dbReference>
<dbReference type="SUPFAM" id="SSF51905">
    <property type="entry name" value="FAD/NAD(P)-binding domain"/>
    <property type="match status" value="1"/>
</dbReference>
<sequence>MHNLNAAPPSLSADVLIVGFGPVGKLLAIQLGRRGHAVVVVDRQHAGYPLPRAVTHCSDFARILQSAGLAPDTIPEITQPYDDMYVWRDGEGRTLVEVDWSGRGESGWYNTYFFHQPSLEKALDEVIGGLPTVRVMRGWEAVHLSQDADTATAAIRAAGTGEQLGVTARWVVGADGANSQIRRWAGIEWHDEGYFYDWLVVDVKPDPELEFPHVAAQSCDVRRPSTMVPGGPGRRRWEFMRLPHESKDELNRPGKAWELLAPYGITPANAELERHSVYTFQAGWATRWREGRVLLAGDAAHLMPPFAGQGLGAGVRDVMNLGWKLDAVLRGLAGERLLDTYDSERLRHVVAFVRFSMDLGKVICISDPEEAAARDTRMIAEWAAGMKPPAPPRPPLGPGVHTGPAGGHLARQGRVRIRGRAPALFDDVFGGPGALIARSAPSLTVLPGETRTALQDLGIDLVALSGPDVPEVTVAEDVDGVYASWLDGLAADAVLVRPDFHLYGAGRDATELATGFLTRLDAPEPVTERTDERIAIA</sequence>
<proteinExistence type="predicted"/>
<evidence type="ECO:0000313" key="3">
    <source>
        <dbReference type="EMBL" id="MBB5138466.1"/>
    </source>
</evidence>
<dbReference type="RefSeq" id="WP_185055337.1">
    <property type="nucleotide sequence ID" value="NZ_BAABIX010000019.1"/>
</dbReference>
<name>A0A840PI07_9ACTN</name>
<organism evidence="3 4">
    <name type="scientific">Thermocatellispora tengchongensis</name>
    <dbReference type="NCBI Taxonomy" id="1073253"/>
    <lineage>
        <taxon>Bacteria</taxon>
        <taxon>Bacillati</taxon>
        <taxon>Actinomycetota</taxon>
        <taxon>Actinomycetes</taxon>
        <taxon>Streptosporangiales</taxon>
        <taxon>Streptosporangiaceae</taxon>
        <taxon>Thermocatellispora</taxon>
    </lineage>
</organism>
<dbReference type="Gene3D" id="3.50.50.60">
    <property type="entry name" value="FAD/NAD(P)-binding domain"/>
    <property type="match status" value="1"/>
</dbReference>
<dbReference type="InterPro" id="IPR036188">
    <property type="entry name" value="FAD/NAD-bd_sf"/>
</dbReference>
<dbReference type="GO" id="GO:0008688">
    <property type="term" value="F:3-(3-hydroxyphenyl)propionate hydroxylase activity"/>
    <property type="evidence" value="ECO:0007669"/>
    <property type="project" value="UniProtKB-EC"/>
</dbReference>
<keyword evidence="1 3" id="KW-0560">Oxidoreductase</keyword>
<evidence type="ECO:0000313" key="4">
    <source>
        <dbReference type="Proteomes" id="UP000578449"/>
    </source>
</evidence>
<dbReference type="EMBL" id="JACHGN010000023">
    <property type="protein sequence ID" value="MBB5138466.1"/>
    <property type="molecule type" value="Genomic_DNA"/>
</dbReference>
<dbReference type="InterPro" id="IPR050631">
    <property type="entry name" value="PheA/TfdB_FAD_monoxygenase"/>
</dbReference>
<dbReference type="Proteomes" id="UP000578449">
    <property type="component" value="Unassembled WGS sequence"/>
</dbReference>
<comment type="caution">
    <text evidence="3">The sequence shown here is derived from an EMBL/GenBank/DDBJ whole genome shotgun (WGS) entry which is preliminary data.</text>
</comment>
<dbReference type="EC" id="1.14.13.127" evidence="3"/>
<evidence type="ECO:0000259" key="2">
    <source>
        <dbReference type="Pfam" id="PF01494"/>
    </source>
</evidence>
<keyword evidence="4" id="KW-1185">Reference proteome</keyword>
<dbReference type="AlphaFoldDB" id="A0A840PI07"/>
<dbReference type="GO" id="GO:0019622">
    <property type="term" value="P:3-(3-hydroxy)phenylpropionate catabolic process"/>
    <property type="evidence" value="ECO:0007669"/>
    <property type="project" value="TreeGrafter"/>
</dbReference>
<dbReference type="NCBIfam" id="NF004829">
    <property type="entry name" value="PRK06183.1-3"/>
    <property type="match status" value="1"/>
</dbReference>
<evidence type="ECO:0000256" key="1">
    <source>
        <dbReference type="ARBA" id="ARBA00023002"/>
    </source>
</evidence>
<dbReference type="InterPro" id="IPR002938">
    <property type="entry name" value="FAD-bd"/>
</dbReference>
<gene>
    <name evidence="3" type="ORF">HNP84_008220</name>
</gene>
<dbReference type="GO" id="GO:0071949">
    <property type="term" value="F:FAD binding"/>
    <property type="evidence" value="ECO:0007669"/>
    <property type="project" value="InterPro"/>
</dbReference>
<accession>A0A840PI07</accession>
<reference evidence="3 4" key="1">
    <citation type="submission" date="2020-08" db="EMBL/GenBank/DDBJ databases">
        <title>Genomic Encyclopedia of Type Strains, Phase IV (KMG-IV): sequencing the most valuable type-strain genomes for metagenomic binning, comparative biology and taxonomic classification.</title>
        <authorList>
            <person name="Goeker M."/>
        </authorList>
    </citation>
    <scope>NUCLEOTIDE SEQUENCE [LARGE SCALE GENOMIC DNA]</scope>
    <source>
        <strain evidence="3 4">DSM 45615</strain>
    </source>
</reference>
<dbReference type="PRINTS" id="PR00420">
    <property type="entry name" value="RNGMNOXGNASE"/>
</dbReference>